<dbReference type="RefSeq" id="WP_281483253.1">
    <property type="nucleotide sequence ID" value="NZ_CP124543.1"/>
</dbReference>
<dbReference type="SUPFAM" id="SSF51735">
    <property type="entry name" value="NAD(P)-binding Rossmann-fold domains"/>
    <property type="match status" value="1"/>
</dbReference>
<dbReference type="Pfam" id="PF05368">
    <property type="entry name" value="NmrA"/>
    <property type="match status" value="1"/>
</dbReference>
<dbReference type="Gene3D" id="3.90.25.10">
    <property type="entry name" value="UDP-galactose 4-epimerase, domain 1"/>
    <property type="match status" value="1"/>
</dbReference>
<dbReference type="InterPro" id="IPR008030">
    <property type="entry name" value="NmrA-like"/>
</dbReference>
<accession>A0AAJ6NSV9</accession>
<sequence>MKVIVTGSLGNISKPLTQELVKKGHQVMVISSKAERQKNIEALGAKAAIGTMEDAGFLSATFKGADVVYVMESLAPDAFFDPNVDAIAAITEIGKNYKQAIEQSGVKRVVHLSSIGAHTDQGNGLITFHYNVENILSQLPADVSIKFMRPVGFYTVMFSFIQVIKQQGAIIQNYGGDEKEPWVSPLDIAAVIAEEIEKPFDGREVRYIASDEMSPNEVAKLLGEAIGKPDLKWLVIPDEQFLTSLIANKMNPQTAKGFVELNAARVSGVMYEDYFRHKPILGKVKLKDFAAEFAAEYYKKV</sequence>
<proteinExistence type="predicted"/>
<evidence type="ECO:0000259" key="1">
    <source>
        <dbReference type="Pfam" id="PF05368"/>
    </source>
</evidence>
<keyword evidence="3" id="KW-1185">Reference proteome</keyword>
<organism evidence="2 3">
    <name type="scientific">Halotia branconii CENA392</name>
    <dbReference type="NCBI Taxonomy" id="1539056"/>
    <lineage>
        <taxon>Bacteria</taxon>
        <taxon>Bacillati</taxon>
        <taxon>Cyanobacteriota</taxon>
        <taxon>Cyanophyceae</taxon>
        <taxon>Nostocales</taxon>
        <taxon>Nodulariaceae</taxon>
        <taxon>Halotia</taxon>
    </lineage>
</organism>
<dbReference type="KEGG" id="hbq:QI031_00280"/>
<evidence type="ECO:0000313" key="3">
    <source>
        <dbReference type="Proteomes" id="UP001223520"/>
    </source>
</evidence>
<dbReference type="AlphaFoldDB" id="A0AAJ6NSV9"/>
<dbReference type="InterPro" id="IPR036291">
    <property type="entry name" value="NAD(P)-bd_dom_sf"/>
</dbReference>
<dbReference type="InterPro" id="IPR051604">
    <property type="entry name" value="Ergot_Alk_Oxidoreductase"/>
</dbReference>
<dbReference type="EMBL" id="CP124543">
    <property type="protein sequence ID" value="WGV25997.1"/>
    <property type="molecule type" value="Genomic_DNA"/>
</dbReference>
<dbReference type="PANTHER" id="PTHR43162">
    <property type="match status" value="1"/>
</dbReference>
<reference evidence="2 3" key="1">
    <citation type="journal article" date="2023" name="Limnol Oceanogr Lett">
        <title>Environmental adaptations by the intertidal Antarctic cyanobacterium Halotia branconii CENA392 as revealed using long-read genome sequencing.</title>
        <authorList>
            <person name="Dextro R.B."/>
            <person name="Delbaje E."/>
            <person name="Freitas P.N.N."/>
            <person name="Geraldes V."/>
            <person name="Pinto E."/>
            <person name="Long P.F."/>
            <person name="Fiore M.F."/>
        </authorList>
    </citation>
    <scope>NUCLEOTIDE SEQUENCE [LARGE SCALE GENOMIC DNA]</scope>
    <source>
        <strain evidence="2 3">CENA392</strain>
    </source>
</reference>
<dbReference type="Gene3D" id="3.40.50.720">
    <property type="entry name" value="NAD(P)-binding Rossmann-like Domain"/>
    <property type="match status" value="1"/>
</dbReference>
<dbReference type="Proteomes" id="UP001223520">
    <property type="component" value="Chromosome"/>
</dbReference>
<dbReference type="PANTHER" id="PTHR43162:SF1">
    <property type="entry name" value="PRESTALK A DIFFERENTIATION PROTEIN A"/>
    <property type="match status" value="1"/>
</dbReference>
<name>A0AAJ6NSV9_9CYAN</name>
<gene>
    <name evidence="2" type="ORF">QI031_00280</name>
</gene>
<evidence type="ECO:0000313" key="2">
    <source>
        <dbReference type="EMBL" id="WGV25997.1"/>
    </source>
</evidence>
<feature type="domain" description="NmrA-like" evidence="1">
    <location>
        <begin position="2"/>
        <end position="255"/>
    </location>
</feature>
<protein>
    <submittedName>
        <fullName evidence="2">NmrA family NAD(P)-binding protein</fullName>
    </submittedName>
</protein>